<dbReference type="AlphaFoldDB" id="A0A8T0IPZ9"/>
<feature type="compositionally biased region" description="Basic and acidic residues" evidence="1">
    <location>
        <begin position="74"/>
        <end position="83"/>
    </location>
</feature>
<name>A0A8T0IPZ9_CERPU</name>
<evidence type="ECO:0000313" key="3">
    <source>
        <dbReference type="Proteomes" id="UP000822688"/>
    </source>
</evidence>
<dbReference type="PANTHER" id="PTHR37201">
    <property type="entry name" value="WD REPEAT PROTEIN"/>
    <property type="match status" value="1"/>
</dbReference>
<dbReference type="Proteomes" id="UP000822688">
    <property type="component" value="Chromosome 3"/>
</dbReference>
<gene>
    <name evidence="2" type="ORF">KC19_3G260800</name>
</gene>
<organism evidence="2 3">
    <name type="scientific">Ceratodon purpureus</name>
    <name type="common">Fire moss</name>
    <name type="synonym">Dicranum purpureum</name>
    <dbReference type="NCBI Taxonomy" id="3225"/>
    <lineage>
        <taxon>Eukaryota</taxon>
        <taxon>Viridiplantae</taxon>
        <taxon>Streptophyta</taxon>
        <taxon>Embryophyta</taxon>
        <taxon>Bryophyta</taxon>
        <taxon>Bryophytina</taxon>
        <taxon>Bryopsida</taxon>
        <taxon>Dicranidae</taxon>
        <taxon>Pseudoditrichales</taxon>
        <taxon>Ditrichaceae</taxon>
        <taxon>Ceratodon</taxon>
    </lineage>
</organism>
<reference evidence="2" key="1">
    <citation type="submission" date="2020-06" db="EMBL/GenBank/DDBJ databases">
        <title>WGS assembly of Ceratodon purpureus strain R40.</title>
        <authorList>
            <person name="Carey S.B."/>
            <person name="Jenkins J."/>
            <person name="Shu S."/>
            <person name="Lovell J.T."/>
            <person name="Sreedasyam A."/>
            <person name="Maumus F."/>
            <person name="Tiley G.P."/>
            <person name="Fernandez-Pozo N."/>
            <person name="Barry K."/>
            <person name="Chen C."/>
            <person name="Wang M."/>
            <person name="Lipzen A."/>
            <person name="Daum C."/>
            <person name="Saski C.A."/>
            <person name="Payton A.C."/>
            <person name="Mcbreen J.C."/>
            <person name="Conrad R.E."/>
            <person name="Kollar L.M."/>
            <person name="Olsson S."/>
            <person name="Huttunen S."/>
            <person name="Landis J.B."/>
            <person name="Wickett N.J."/>
            <person name="Johnson M.G."/>
            <person name="Rensing S.A."/>
            <person name="Grimwood J."/>
            <person name="Schmutz J."/>
            <person name="Mcdaniel S.F."/>
        </authorList>
    </citation>
    <scope>NUCLEOTIDE SEQUENCE</scope>
    <source>
        <strain evidence="2">R40</strain>
    </source>
</reference>
<comment type="caution">
    <text evidence="2">The sequence shown here is derived from an EMBL/GenBank/DDBJ whole genome shotgun (WGS) entry which is preliminary data.</text>
</comment>
<keyword evidence="3" id="KW-1185">Reference proteome</keyword>
<feature type="region of interest" description="Disordered" evidence="1">
    <location>
        <begin position="1"/>
        <end position="100"/>
    </location>
</feature>
<accession>A0A8T0IPZ9</accession>
<sequence length="357" mass="39821">MVCQSTNGNGKPWNGNSNGSSESLPAYEAFDQAAGVKPLGEGWDPWKQSSRSSSSSSGAGKADTSVRNPGGETSGRDDGDLGFRKIGSKYGPVGNEGEEPFRILPDGRKAYVDELDVLTLLVPPPFLKPMSNVKYNHAAFLWKKIAAIPEERRHRLLDLLEPRHITAMWKMAELRYDDPGLYLPNASRFLHSPSADPFQPIFWTGQVNEVPWVLNWLSRFKKAFFYSGDRELFGRVITGGPWLEGLGRKVAPLYFRVRPIKTVAATNEQCDFAFSYDDGHFELRNAVPDGFPQPGKHPWPFGKEFFDYVRVVGPGVVVGQSWYGSMSKSQDPKNPGVAPRKYLGEFVLIQNYENNVA</sequence>
<evidence type="ECO:0000313" key="2">
    <source>
        <dbReference type="EMBL" id="KAG0585127.1"/>
    </source>
</evidence>
<proteinExistence type="predicted"/>
<protein>
    <submittedName>
        <fullName evidence="2">Uncharacterized protein</fullName>
    </submittedName>
</protein>
<dbReference type="PANTHER" id="PTHR37201:SF1">
    <property type="entry name" value="WD REPEAT PROTEIN"/>
    <property type="match status" value="1"/>
</dbReference>
<feature type="compositionally biased region" description="Polar residues" evidence="1">
    <location>
        <begin position="1"/>
        <end position="23"/>
    </location>
</feature>
<evidence type="ECO:0000256" key="1">
    <source>
        <dbReference type="SAM" id="MobiDB-lite"/>
    </source>
</evidence>
<dbReference type="EMBL" id="CM026423">
    <property type="protein sequence ID" value="KAG0585127.1"/>
    <property type="molecule type" value="Genomic_DNA"/>
</dbReference>